<dbReference type="AlphaFoldDB" id="A0A4Q2UQ75"/>
<gene>
    <name evidence="1" type="ORF">EQG79_14440</name>
</gene>
<proteinExistence type="predicted"/>
<sequence>MAIEYKDLLGPNGEENNMGGTEQIVYLIRKSDVKTYPAPAAAPANKYVMNTPYVLNTGKKAMQLYTTEDMSELDLGSNGEADGKSFKPMLKLFYPGIDEDAIQFINDVKNDKVNMLVPLNNGKIIQLGSGKHFMTVSPEMKTGTVSGRGLGTFIEISGFVPNILFYSAAVPLTPAP</sequence>
<accession>A0A4Q2UQ75</accession>
<dbReference type="EMBL" id="SBLB01000003">
    <property type="protein sequence ID" value="RYC69790.1"/>
    <property type="molecule type" value="Genomic_DNA"/>
</dbReference>
<protein>
    <submittedName>
        <fullName evidence="1">Uncharacterized protein</fullName>
    </submittedName>
</protein>
<organism evidence="1 2">
    <name type="scientific">Spirosoma sordidisoli</name>
    <dbReference type="NCBI Taxonomy" id="2502893"/>
    <lineage>
        <taxon>Bacteria</taxon>
        <taxon>Pseudomonadati</taxon>
        <taxon>Bacteroidota</taxon>
        <taxon>Cytophagia</taxon>
        <taxon>Cytophagales</taxon>
        <taxon>Cytophagaceae</taxon>
        <taxon>Spirosoma</taxon>
    </lineage>
</organism>
<evidence type="ECO:0000313" key="1">
    <source>
        <dbReference type="EMBL" id="RYC69790.1"/>
    </source>
</evidence>
<keyword evidence="2" id="KW-1185">Reference proteome</keyword>
<name>A0A4Q2UQ75_9BACT</name>
<reference evidence="1 2" key="1">
    <citation type="submission" date="2019-01" db="EMBL/GenBank/DDBJ databases">
        <title>Spirosoma flava sp. nov., a propanil-degrading bacterium isolated from herbicide-contaminated soil.</title>
        <authorList>
            <person name="Zhang L."/>
            <person name="Jiang J.-D."/>
        </authorList>
    </citation>
    <scope>NUCLEOTIDE SEQUENCE [LARGE SCALE GENOMIC DNA]</scope>
    <source>
        <strain evidence="1 2">TY50</strain>
    </source>
</reference>
<dbReference type="RefSeq" id="WP_077919712.1">
    <property type="nucleotide sequence ID" value="NZ_SBLB01000003.1"/>
</dbReference>
<dbReference type="Proteomes" id="UP000290407">
    <property type="component" value="Unassembled WGS sequence"/>
</dbReference>
<comment type="caution">
    <text evidence="1">The sequence shown here is derived from an EMBL/GenBank/DDBJ whole genome shotgun (WGS) entry which is preliminary data.</text>
</comment>
<evidence type="ECO:0000313" key="2">
    <source>
        <dbReference type="Proteomes" id="UP000290407"/>
    </source>
</evidence>